<name>A0A4Y9ZTE9_9AGAM</name>
<reference evidence="1 2" key="1">
    <citation type="submission" date="2019-02" db="EMBL/GenBank/DDBJ databases">
        <title>Genome sequencing of the rare red list fungi Hericium alpestre (H. flagellum).</title>
        <authorList>
            <person name="Buettner E."/>
            <person name="Kellner H."/>
        </authorList>
    </citation>
    <scope>NUCLEOTIDE SEQUENCE [LARGE SCALE GENOMIC DNA]</scope>
    <source>
        <strain evidence="1 2">DSM 108284</strain>
    </source>
</reference>
<dbReference type="EMBL" id="SFCI01000809">
    <property type="protein sequence ID" value="TFY77845.1"/>
    <property type="molecule type" value="Genomic_DNA"/>
</dbReference>
<accession>A0A4Y9ZTE9</accession>
<evidence type="ECO:0000313" key="2">
    <source>
        <dbReference type="Proteomes" id="UP000298061"/>
    </source>
</evidence>
<sequence length="48" mass="5367">MVFEHFDVQVPANETVEFTCTNVVNEEGLPGLWIRAFGGHDADRSPFS</sequence>
<comment type="caution">
    <text evidence="1">The sequence shown here is derived from an EMBL/GenBank/DDBJ whole genome shotgun (WGS) entry which is preliminary data.</text>
</comment>
<organism evidence="1 2">
    <name type="scientific">Hericium alpestre</name>
    <dbReference type="NCBI Taxonomy" id="135208"/>
    <lineage>
        <taxon>Eukaryota</taxon>
        <taxon>Fungi</taxon>
        <taxon>Dikarya</taxon>
        <taxon>Basidiomycota</taxon>
        <taxon>Agaricomycotina</taxon>
        <taxon>Agaricomycetes</taxon>
        <taxon>Russulales</taxon>
        <taxon>Hericiaceae</taxon>
        <taxon>Hericium</taxon>
    </lineage>
</organism>
<keyword evidence="2" id="KW-1185">Reference proteome</keyword>
<dbReference type="AlphaFoldDB" id="A0A4Y9ZTE9"/>
<evidence type="ECO:0000313" key="1">
    <source>
        <dbReference type="EMBL" id="TFY77845.1"/>
    </source>
</evidence>
<proteinExistence type="predicted"/>
<dbReference type="Proteomes" id="UP000298061">
    <property type="component" value="Unassembled WGS sequence"/>
</dbReference>
<protein>
    <submittedName>
        <fullName evidence="1">Uncharacterized protein</fullName>
    </submittedName>
</protein>
<gene>
    <name evidence="1" type="ORF">EWM64_g6166</name>
</gene>